<keyword evidence="4" id="KW-1185">Reference proteome</keyword>
<dbReference type="OrthoDB" id="9808744at2"/>
<gene>
    <name evidence="3" type="ORF">EGT49_10335</name>
</gene>
<comment type="similarity">
    <text evidence="1">Belongs to the PemK/MazF family.</text>
</comment>
<dbReference type="Gene3D" id="2.30.30.110">
    <property type="match status" value="1"/>
</dbReference>
<proteinExistence type="inferred from homology"/>
<evidence type="ECO:0000313" key="3">
    <source>
        <dbReference type="EMBL" id="TGD21836.1"/>
    </source>
</evidence>
<comment type="caution">
    <text evidence="3">The sequence shown here is derived from an EMBL/GenBank/DDBJ whole genome shotgun (WGS) entry which is preliminary data.</text>
</comment>
<keyword evidence="2" id="KW-1277">Toxin-antitoxin system</keyword>
<reference evidence="3 4" key="1">
    <citation type="submission" date="2018-10" db="EMBL/GenBank/DDBJ databases">
        <title>Lactobacillus sp. R7 and Lactobacillus sp. R19 isolated from fermented mustard green product of Taiwan.</title>
        <authorList>
            <person name="Lin S.-T."/>
        </authorList>
    </citation>
    <scope>NUCLEOTIDE SEQUENCE [LARGE SCALE GENOMIC DNA]</scope>
    <source>
        <strain evidence="3 4">BCRC 81127</strain>
    </source>
</reference>
<dbReference type="GO" id="GO:0003677">
    <property type="term" value="F:DNA binding"/>
    <property type="evidence" value="ECO:0007669"/>
    <property type="project" value="InterPro"/>
</dbReference>
<dbReference type="AlphaFoldDB" id="A0A4Z0JG75"/>
<dbReference type="InterPro" id="IPR011067">
    <property type="entry name" value="Plasmid_toxin/cell-grow_inhib"/>
</dbReference>
<dbReference type="Proteomes" id="UP000298021">
    <property type="component" value="Unassembled WGS sequence"/>
</dbReference>
<dbReference type="SUPFAM" id="SSF50118">
    <property type="entry name" value="Cell growth inhibitor/plasmid maintenance toxic component"/>
    <property type="match status" value="1"/>
</dbReference>
<name>A0A4Z0JG75_9LACO</name>
<evidence type="ECO:0000256" key="1">
    <source>
        <dbReference type="ARBA" id="ARBA00007521"/>
    </source>
</evidence>
<protein>
    <submittedName>
        <fullName evidence="3">Type II toxin-antitoxin system PemK/MazF family toxin</fullName>
    </submittedName>
</protein>
<evidence type="ECO:0000256" key="2">
    <source>
        <dbReference type="ARBA" id="ARBA00022649"/>
    </source>
</evidence>
<accession>A0A4Z0JG75</accession>
<dbReference type="RefSeq" id="WP_135374019.1">
    <property type="nucleotide sequence ID" value="NZ_RKLY01000031.1"/>
</dbReference>
<dbReference type="InterPro" id="IPR003477">
    <property type="entry name" value="PemK-like"/>
</dbReference>
<organism evidence="3 4">
    <name type="scientific">Companilactobacillus suantsaicola</name>
    <dbReference type="NCBI Taxonomy" id="2487723"/>
    <lineage>
        <taxon>Bacteria</taxon>
        <taxon>Bacillati</taxon>
        <taxon>Bacillota</taxon>
        <taxon>Bacilli</taxon>
        <taxon>Lactobacillales</taxon>
        <taxon>Lactobacillaceae</taxon>
        <taxon>Companilactobacillus</taxon>
    </lineage>
</organism>
<dbReference type="EMBL" id="RKLY01000031">
    <property type="protein sequence ID" value="TGD21836.1"/>
    <property type="molecule type" value="Genomic_DNA"/>
</dbReference>
<dbReference type="Pfam" id="PF02452">
    <property type="entry name" value="PemK_toxin"/>
    <property type="match status" value="1"/>
</dbReference>
<sequence>MYGKSSFPNQGDIIWIDAEPHAGKEYGGHNDQNFRRPMLVISGKIYNENTGMIVGFPITSSKVPRNFPSGLKIKIEDQSIHGYAILGNLLGYDFQGRHGKIVGKINNSAKRQALQAVKNIFDILIE</sequence>
<evidence type="ECO:0000313" key="4">
    <source>
        <dbReference type="Proteomes" id="UP000298021"/>
    </source>
</evidence>